<dbReference type="EMBL" id="CP012748">
    <property type="protein sequence ID" value="ALL71406.1"/>
    <property type="molecule type" value="Genomic_DNA"/>
</dbReference>
<reference evidence="1 2" key="1">
    <citation type="journal article" date="2014" name="Genome Announc.">
        <title>Draft Genome Sequence of the Haloacid-Degrading Burkholderia caribensis Strain MBA4.</title>
        <authorList>
            <person name="Pan Y."/>
            <person name="Kong K.F."/>
            <person name="Tsang J.S."/>
        </authorList>
    </citation>
    <scope>NUCLEOTIDE SEQUENCE [LARGE SCALE GENOMIC DNA]</scope>
    <source>
        <strain evidence="1 2">MBA4</strain>
        <plasmid evidence="2">Plasmid</plasmid>
    </source>
</reference>
<name>A0A0P0RQV3_9BURK</name>
<protein>
    <submittedName>
        <fullName evidence="1">Uncharacterized protein</fullName>
    </submittedName>
</protein>
<keyword evidence="1" id="KW-0614">Plasmid</keyword>
<organism evidence="1 2">
    <name type="scientific">Paraburkholderia caribensis MBA4</name>
    <dbReference type="NCBI Taxonomy" id="1323664"/>
    <lineage>
        <taxon>Bacteria</taxon>
        <taxon>Pseudomonadati</taxon>
        <taxon>Pseudomonadota</taxon>
        <taxon>Betaproteobacteria</taxon>
        <taxon>Burkholderiales</taxon>
        <taxon>Burkholderiaceae</taxon>
        <taxon>Paraburkholderia</taxon>
    </lineage>
</organism>
<dbReference type="AlphaFoldDB" id="A0A0P0RQV3"/>
<proteinExistence type="predicted"/>
<gene>
    <name evidence="1" type="ORF">K788_0001799</name>
</gene>
<dbReference type="KEGG" id="bcai:K788_0001799"/>
<geneLocation type="plasmid" evidence="2"/>
<dbReference type="Proteomes" id="UP000019146">
    <property type="component" value="Plasmid unnamed"/>
</dbReference>
<evidence type="ECO:0000313" key="2">
    <source>
        <dbReference type="Proteomes" id="UP000019146"/>
    </source>
</evidence>
<accession>A0A0P0RQV3</accession>
<sequence>MNQCRADIPRQRQSFMAVAFAVYNELASLPVEIIQGHRNHFAGAQTEPGQK</sequence>
<evidence type="ECO:0000313" key="1">
    <source>
        <dbReference type="EMBL" id="ALL71406.1"/>
    </source>
</evidence>